<dbReference type="Proteomes" id="UP000244960">
    <property type="component" value="Chromosome I"/>
</dbReference>
<dbReference type="RefSeq" id="WP_162562873.1">
    <property type="nucleotide sequence ID" value="NZ_LS398547.1"/>
</dbReference>
<accession>A0A2U3R4U8</accession>
<dbReference type="AlphaFoldDB" id="A0A2U3R4U8"/>
<sequence length="58" mass="6660">MLRNEFTKTIKIIPKDKIALIDESGIEDTAYYNYGGSMCYGELLSTYTKSKYDIARLL</sequence>
<proteinExistence type="predicted"/>
<name>A0A2U3R4U8_ORITS</name>
<evidence type="ECO:0000313" key="2">
    <source>
        <dbReference type="Proteomes" id="UP000244960"/>
    </source>
</evidence>
<protein>
    <submittedName>
        <fullName evidence="1">IS630 family transposase</fullName>
    </submittedName>
</protein>
<gene>
    <name evidence="1" type="ORF">UT176_01305</name>
</gene>
<organism evidence="1 2">
    <name type="scientific">Orientia tsutsugamushi</name>
    <name type="common">Rickettsia tsutsugamushi</name>
    <dbReference type="NCBI Taxonomy" id="784"/>
    <lineage>
        <taxon>Bacteria</taxon>
        <taxon>Pseudomonadati</taxon>
        <taxon>Pseudomonadota</taxon>
        <taxon>Alphaproteobacteria</taxon>
        <taxon>Rickettsiales</taxon>
        <taxon>Rickettsiaceae</taxon>
        <taxon>Rickettsieae</taxon>
        <taxon>Orientia</taxon>
    </lineage>
</organism>
<dbReference type="EMBL" id="LS398547">
    <property type="protein sequence ID" value="SPR08241.1"/>
    <property type="molecule type" value="Genomic_DNA"/>
</dbReference>
<reference evidence="2" key="1">
    <citation type="submission" date="2018-03" db="EMBL/GenBank/DDBJ databases">
        <authorList>
            <person name="Batty M. E."/>
            <person name="Batty M E."/>
        </authorList>
    </citation>
    <scope>NUCLEOTIDE SEQUENCE [LARGE SCALE GENOMIC DNA]</scope>
</reference>
<evidence type="ECO:0000313" key="1">
    <source>
        <dbReference type="EMBL" id="SPR08241.1"/>
    </source>
</evidence>